<evidence type="ECO:0000313" key="1">
    <source>
        <dbReference type="EMBL" id="KAF6148054.1"/>
    </source>
</evidence>
<comment type="caution">
    <text evidence="1">The sequence shown here is derived from an EMBL/GenBank/DDBJ whole genome shotgun (WGS) entry which is preliminary data.</text>
</comment>
<proteinExistence type="predicted"/>
<organism evidence="1 2">
    <name type="scientific">Kingdonia uniflora</name>
    <dbReference type="NCBI Taxonomy" id="39325"/>
    <lineage>
        <taxon>Eukaryota</taxon>
        <taxon>Viridiplantae</taxon>
        <taxon>Streptophyta</taxon>
        <taxon>Embryophyta</taxon>
        <taxon>Tracheophyta</taxon>
        <taxon>Spermatophyta</taxon>
        <taxon>Magnoliopsida</taxon>
        <taxon>Ranunculales</taxon>
        <taxon>Circaeasteraceae</taxon>
        <taxon>Kingdonia</taxon>
    </lineage>
</organism>
<feature type="non-terminal residue" evidence="1">
    <location>
        <position position="120"/>
    </location>
</feature>
<dbReference type="EMBL" id="JACGCM010001859">
    <property type="protein sequence ID" value="KAF6148054.1"/>
    <property type="molecule type" value="Genomic_DNA"/>
</dbReference>
<dbReference type="Proteomes" id="UP000541444">
    <property type="component" value="Unassembled WGS sequence"/>
</dbReference>
<gene>
    <name evidence="1" type="ORF">GIB67_024229</name>
</gene>
<protein>
    <submittedName>
        <fullName evidence="1">Uncharacterized protein</fullName>
    </submittedName>
</protein>
<sequence length="120" mass="13826">MPLFIMASSIGIIWFSKRQAKPPSLGWITYFQTYFHHHIESFLQCSVSYAFLVENTPWISDFKIIVSWELGLHWMLYMLIPSASSRSNMSLGKCQPCGLIKSLSIALQFFHKCRGRSICS</sequence>
<evidence type="ECO:0000313" key="2">
    <source>
        <dbReference type="Proteomes" id="UP000541444"/>
    </source>
</evidence>
<keyword evidence="2" id="KW-1185">Reference proteome</keyword>
<name>A0A7J7LZS7_9MAGN</name>
<dbReference type="AlphaFoldDB" id="A0A7J7LZS7"/>
<reference evidence="1 2" key="1">
    <citation type="journal article" date="2020" name="IScience">
        <title>Genome Sequencing of the Endangered Kingdonia uniflora (Circaeasteraceae, Ranunculales) Reveals Potential Mechanisms of Evolutionary Specialization.</title>
        <authorList>
            <person name="Sun Y."/>
            <person name="Deng T."/>
            <person name="Zhang A."/>
            <person name="Moore M.J."/>
            <person name="Landis J.B."/>
            <person name="Lin N."/>
            <person name="Zhang H."/>
            <person name="Zhang X."/>
            <person name="Huang J."/>
            <person name="Zhang X."/>
            <person name="Sun H."/>
            <person name="Wang H."/>
        </authorList>
    </citation>
    <scope>NUCLEOTIDE SEQUENCE [LARGE SCALE GENOMIC DNA]</scope>
    <source>
        <strain evidence="1">TB1705</strain>
        <tissue evidence="1">Leaf</tissue>
    </source>
</reference>
<accession>A0A7J7LZS7</accession>